<keyword evidence="1" id="KW-0812">Transmembrane</keyword>
<organism evidence="2 3">
    <name type="scientific">Candidatus Blautia stercorigallinarum</name>
    <dbReference type="NCBI Taxonomy" id="2838501"/>
    <lineage>
        <taxon>Bacteria</taxon>
        <taxon>Bacillati</taxon>
        <taxon>Bacillota</taxon>
        <taxon>Clostridia</taxon>
        <taxon>Lachnospirales</taxon>
        <taxon>Lachnospiraceae</taxon>
        <taxon>Blautia</taxon>
    </lineage>
</organism>
<dbReference type="AlphaFoldDB" id="A0A9D1PFE1"/>
<accession>A0A9D1PFE1</accession>
<feature type="transmembrane region" description="Helical" evidence="1">
    <location>
        <begin position="12"/>
        <end position="35"/>
    </location>
</feature>
<comment type="caution">
    <text evidence="2">The sequence shown here is derived from an EMBL/GenBank/DDBJ whole genome shotgun (WGS) entry which is preliminary data.</text>
</comment>
<reference evidence="2" key="2">
    <citation type="submission" date="2021-04" db="EMBL/GenBank/DDBJ databases">
        <authorList>
            <person name="Gilroy R."/>
        </authorList>
    </citation>
    <scope>NUCLEOTIDE SEQUENCE</scope>
    <source>
        <strain evidence="2">CHK195-9823</strain>
    </source>
</reference>
<dbReference type="EMBL" id="DXIQ01000105">
    <property type="protein sequence ID" value="HIV40220.1"/>
    <property type="molecule type" value="Genomic_DNA"/>
</dbReference>
<feature type="transmembrane region" description="Helical" evidence="1">
    <location>
        <begin position="93"/>
        <end position="111"/>
    </location>
</feature>
<name>A0A9D1PFE1_9FIRM</name>
<feature type="transmembrane region" description="Helical" evidence="1">
    <location>
        <begin position="117"/>
        <end position="134"/>
    </location>
</feature>
<protein>
    <submittedName>
        <fullName evidence="2">Uncharacterized protein</fullName>
    </submittedName>
</protein>
<dbReference type="Proteomes" id="UP000886814">
    <property type="component" value="Unassembled WGS sequence"/>
</dbReference>
<evidence type="ECO:0000313" key="2">
    <source>
        <dbReference type="EMBL" id="HIV40220.1"/>
    </source>
</evidence>
<evidence type="ECO:0000313" key="3">
    <source>
        <dbReference type="Proteomes" id="UP000886814"/>
    </source>
</evidence>
<keyword evidence="1" id="KW-0472">Membrane</keyword>
<proteinExistence type="predicted"/>
<feature type="transmembrane region" description="Helical" evidence="1">
    <location>
        <begin position="55"/>
        <end position="81"/>
    </location>
</feature>
<gene>
    <name evidence="2" type="ORF">H9747_14705</name>
</gene>
<keyword evidence="1" id="KW-1133">Transmembrane helix</keyword>
<reference evidence="2" key="1">
    <citation type="journal article" date="2021" name="PeerJ">
        <title>Extensive microbial diversity within the chicken gut microbiome revealed by metagenomics and culture.</title>
        <authorList>
            <person name="Gilroy R."/>
            <person name="Ravi A."/>
            <person name="Getino M."/>
            <person name="Pursley I."/>
            <person name="Horton D.L."/>
            <person name="Alikhan N.F."/>
            <person name="Baker D."/>
            <person name="Gharbi K."/>
            <person name="Hall N."/>
            <person name="Watson M."/>
            <person name="Adriaenssens E.M."/>
            <person name="Foster-Nyarko E."/>
            <person name="Jarju S."/>
            <person name="Secka A."/>
            <person name="Antonio M."/>
            <person name="Oren A."/>
            <person name="Chaudhuri R.R."/>
            <person name="La Ragione R."/>
            <person name="Hildebrand F."/>
            <person name="Pallen M.J."/>
        </authorList>
    </citation>
    <scope>NUCLEOTIDE SEQUENCE</scope>
    <source>
        <strain evidence="2">CHK195-9823</strain>
    </source>
</reference>
<sequence length="146" mass="15400">MKTRKTSLLKWVAMIELVIGAYNLMTGLMSAYVLITDLEGVMASLAESGIEYSAGILGTSVAITSIGGLLMVLAGVVGMIFGALPGKQKLPVYCGYGLLAFVVLSDIIQVAFLGSGIGLSMLFPFVIHGFYLWGAMKNKKELEAAA</sequence>
<evidence type="ECO:0000256" key="1">
    <source>
        <dbReference type="SAM" id="Phobius"/>
    </source>
</evidence>